<keyword evidence="3" id="KW-1185">Reference proteome</keyword>
<organism evidence="2 3">
    <name type="scientific">Durusdinium trenchii</name>
    <dbReference type="NCBI Taxonomy" id="1381693"/>
    <lineage>
        <taxon>Eukaryota</taxon>
        <taxon>Sar</taxon>
        <taxon>Alveolata</taxon>
        <taxon>Dinophyceae</taxon>
        <taxon>Suessiales</taxon>
        <taxon>Symbiodiniaceae</taxon>
        <taxon>Durusdinium</taxon>
    </lineage>
</organism>
<feature type="transmembrane region" description="Helical" evidence="1">
    <location>
        <begin position="57"/>
        <end position="78"/>
    </location>
</feature>
<feature type="non-terminal residue" evidence="2">
    <location>
        <position position="1"/>
    </location>
</feature>
<name>A0ABP0HUF8_9DINO</name>
<evidence type="ECO:0000313" key="2">
    <source>
        <dbReference type="EMBL" id="CAK8992779.1"/>
    </source>
</evidence>
<keyword evidence="1" id="KW-1133">Transmembrane helix</keyword>
<reference evidence="2 3" key="1">
    <citation type="submission" date="2024-02" db="EMBL/GenBank/DDBJ databases">
        <authorList>
            <person name="Chen Y."/>
            <person name="Shah S."/>
            <person name="Dougan E. K."/>
            <person name="Thang M."/>
            <person name="Chan C."/>
        </authorList>
    </citation>
    <scope>NUCLEOTIDE SEQUENCE [LARGE SCALE GENOMIC DNA]</scope>
</reference>
<protein>
    <submittedName>
        <fullName evidence="2">Uncharacterized protein</fullName>
    </submittedName>
</protein>
<accession>A0ABP0HUF8</accession>
<dbReference type="EMBL" id="CAXAMN010001135">
    <property type="protein sequence ID" value="CAK8992779.1"/>
    <property type="molecule type" value="Genomic_DNA"/>
</dbReference>
<proteinExistence type="predicted"/>
<evidence type="ECO:0000313" key="3">
    <source>
        <dbReference type="Proteomes" id="UP001642484"/>
    </source>
</evidence>
<feature type="non-terminal residue" evidence="2">
    <location>
        <position position="161"/>
    </location>
</feature>
<sequence>FPDHSLHLAEDEEPLLRPWPKAVRKGKDLERLFKAPGRQSHCVSLAMCRCGKTCSRVSVGLGLLLTIAGIALLLVGAMSLTSISLNVSAGIDGTTSGMLAAPTDLNCPYIILIECETWMCKNQQEENLRLQRFPSFCHDHCRHPGHGRLRQRGAAGRRTLQ</sequence>
<comment type="caution">
    <text evidence="2">The sequence shown here is derived from an EMBL/GenBank/DDBJ whole genome shotgun (WGS) entry which is preliminary data.</text>
</comment>
<evidence type="ECO:0000256" key="1">
    <source>
        <dbReference type="SAM" id="Phobius"/>
    </source>
</evidence>
<keyword evidence="1" id="KW-0812">Transmembrane</keyword>
<gene>
    <name evidence="2" type="ORF">CCMP2556_LOCUS2996</name>
</gene>
<keyword evidence="1" id="KW-0472">Membrane</keyword>
<dbReference type="Proteomes" id="UP001642484">
    <property type="component" value="Unassembled WGS sequence"/>
</dbReference>